<protein>
    <submittedName>
        <fullName evidence="2">Aspartate aminotransferase family protein</fullName>
    </submittedName>
</protein>
<feature type="non-terminal residue" evidence="2">
    <location>
        <position position="1"/>
    </location>
</feature>
<dbReference type="SUPFAM" id="SSF53383">
    <property type="entry name" value="PLP-dependent transferases"/>
    <property type="match status" value="1"/>
</dbReference>
<name>A0A432GM36_9DELT</name>
<sequence>FENHPLVGEVRTVGMLGAIELVEDKDKRKFFDSSKKVGDTCRDFCFENNLVMRALHDAMVVSPPLTITVEQIDEMFDLVKLCLDLTADKFGIS</sequence>
<comment type="caution">
    <text evidence="2">The sequence shown here is derived from an EMBL/GenBank/DDBJ whole genome shotgun (WGS) entry which is preliminary data.</text>
</comment>
<dbReference type="Proteomes" id="UP000287176">
    <property type="component" value="Unassembled WGS sequence"/>
</dbReference>
<dbReference type="InterPro" id="IPR015422">
    <property type="entry name" value="PyrdxlP-dep_Trfase_small"/>
</dbReference>
<organism evidence="2 3">
    <name type="scientific">SAR324 cluster bacterium</name>
    <dbReference type="NCBI Taxonomy" id="2024889"/>
    <lineage>
        <taxon>Bacteria</taxon>
        <taxon>Deltaproteobacteria</taxon>
        <taxon>SAR324 cluster</taxon>
    </lineage>
</organism>
<evidence type="ECO:0000313" key="2">
    <source>
        <dbReference type="EMBL" id="RTZ84922.1"/>
    </source>
</evidence>
<reference evidence="2 3" key="1">
    <citation type="submission" date="2018-06" db="EMBL/GenBank/DDBJ databases">
        <title>Combined omics and stable isotope probing to characterize newly discovered Mariana Back-Arc vent microbial communities.</title>
        <authorList>
            <person name="Trembath-Reichert E."/>
            <person name="Huber J.A."/>
        </authorList>
    </citation>
    <scope>NUCLEOTIDE SEQUENCE [LARGE SCALE GENOMIC DNA]</scope>
    <source>
        <strain evidence="2">MAG 24</strain>
    </source>
</reference>
<comment type="similarity">
    <text evidence="1">Belongs to the class-III pyridoxal-phosphate-dependent aminotransferase family.</text>
</comment>
<dbReference type="Gene3D" id="3.90.1150.10">
    <property type="entry name" value="Aspartate Aminotransferase, domain 1"/>
    <property type="match status" value="1"/>
</dbReference>
<dbReference type="PANTHER" id="PTHR43094:SF1">
    <property type="entry name" value="AMINOTRANSFERASE CLASS-III"/>
    <property type="match status" value="1"/>
</dbReference>
<dbReference type="EMBL" id="QNZI01000130">
    <property type="protein sequence ID" value="RTZ84922.1"/>
    <property type="molecule type" value="Genomic_DNA"/>
</dbReference>
<gene>
    <name evidence="2" type="ORF">DSY94_04795</name>
</gene>
<dbReference type="AlphaFoldDB" id="A0A432GM36"/>
<keyword evidence="2" id="KW-0808">Transferase</keyword>
<proteinExistence type="inferred from homology"/>
<dbReference type="InterPro" id="IPR015424">
    <property type="entry name" value="PyrdxlP-dep_Trfase"/>
</dbReference>
<accession>A0A432GM36</accession>
<dbReference type="PANTHER" id="PTHR43094">
    <property type="entry name" value="AMINOTRANSFERASE"/>
    <property type="match status" value="1"/>
</dbReference>
<evidence type="ECO:0000256" key="1">
    <source>
        <dbReference type="ARBA" id="ARBA00008954"/>
    </source>
</evidence>
<keyword evidence="2" id="KW-0032">Aminotransferase</keyword>
<evidence type="ECO:0000313" key="3">
    <source>
        <dbReference type="Proteomes" id="UP000287176"/>
    </source>
</evidence>
<dbReference type="GO" id="GO:0008483">
    <property type="term" value="F:transaminase activity"/>
    <property type="evidence" value="ECO:0007669"/>
    <property type="project" value="UniProtKB-KW"/>
</dbReference>